<feature type="domain" description="D-isomer specific 2-hydroxyacid dehydrogenase NAD-binding" evidence="6">
    <location>
        <begin position="111"/>
        <end position="297"/>
    </location>
</feature>
<keyword evidence="2 4" id="KW-0560">Oxidoreductase</keyword>
<accession>A0A0R2I7Z7</accession>
<dbReference type="Pfam" id="PF00389">
    <property type="entry name" value="2-Hacid_dh"/>
    <property type="match status" value="1"/>
</dbReference>
<evidence type="ECO:0000259" key="6">
    <source>
        <dbReference type="Pfam" id="PF02826"/>
    </source>
</evidence>
<dbReference type="GeneID" id="89589746"/>
<dbReference type="SUPFAM" id="SSF51735">
    <property type="entry name" value="NAD(P)-binding Rossmann-fold domains"/>
    <property type="match status" value="1"/>
</dbReference>
<sequence>MKLIAYNVREDERKYIEKWAKRNKIEVAMTDARITAETAFLAKGYDGICALQTSAYEAEMFQSIAQLGIHSFAIRSVGYDSVDIEAAKKNNVKVTNVPGYSPSAIAEFSVSQALQLIRRVPAFNQRMEEQDFRWSGLISKELKHMTVGVIGTGRIGQSAIDIYQGFGSKILAYDVYQNPDLKDRVTYVEEIAELFQQSDLITLHAPALESNFHMINEAAINQMKQGVYLVNTARGSLVDTDALLSGLNSGKVAGAALDTYENETAYFSHDWRGKTIEDTRLQELLDRSDVLLTPHIAFYTEKAVENMVDISLDSVKELVEIGKSRNEIY</sequence>
<dbReference type="InterPro" id="IPR058205">
    <property type="entry name" value="D-LDH-like"/>
</dbReference>
<dbReference type="EMBL" id="JQBS01000001">
    <property type="protein sequence ID" value="KRN57988.1"/>
    <property type="molecule type" value="Genomic_DNA"/>
</dbReference>
<evidence type="ECO:0000313" key="7">
    <source>
        <dbReference type="EMBL" id="KRN57988.1"/>
    </source>
</evidence>
<dbReference type="Gene3D" id="3.40.50.720">
    <property type="entry name" value="NAD(P)-binding Rossmann-like Domain"/>
    <property type="match status" value="2"/>
</dbReference>
<dbReference type="eggNOG" id="COG1052">
    <property type="taxonomic scope" value="Bacteria"/>
</dbReference>
<dbReference type="PROSITE" id="PS00065">
    <property type="entry name" value="D_2_HYDROXYACID_DH_1"/>
    <property type="match status" value="1"/>
</dbReference>
<dbReference type="InterPro" id="IPR006139">
    <property type="entry name" value="D-isomer_2_OHA_DH_cat_dom"/>
</dbReference>
<evidence type="ECO:0000313" key="8">
    <source>
        <dbReference type="Proteomes" id="UP000051658"/>
    </source>
</evidence>
<protein>
    <submittedName>
        <fullName evidence="7">D-lactate dehydrogenase, LdhA</fullName>
    </submittedName>
</protein>
<evidence type="ECO:0000259" key="5">
    <source>
        <dbReference type="Pfam" id="PF00389"/>
    </source>
</evidence>
<evidence type="ECO:0000256" key="2">
    <source>
        <dbReference type="ARBA" id="ARBA00023002"/>
    </source>
</evidence>
<dbReference type="GO" id="GO:0051287">
    <property type="term" value="F:NAD binding"/>
    <property type="evidence" value="ECO:0007669"/>
    <property type="project" value="InterPro"/>
</dbReference>
<dbReference type="NCBIfam" id="NF006374">
    <property type="entry name" value="PRK08605.1"/>
    <property type="match status" value="1"/>
</dbReference>
<feature type="domain" description="D-isomer specific 2-hydroxyacid dehydrogenase catalytic" evidence="5">
    <location>
        <begin position="4"/>
        <end position="328"/>
    </location>
</feature>
<keyword evidence="8" id="KW-1185">Reference proteome</keyword>
<gene>
    <name evidence="7" type="ORF">IV74_GL001246</name>
</gene>
<dbReference type="PANTHER" id="PTHR43026:SF1">
    <property type="entry name" value="2-HYDROXYACID DEHYDROGENASE HOMOLOG 1-RELATED"/>
    <property type="match status" value="1"/>
</dbReference>
<dbReference type="CDD" id="cd12186">
    <property type="entry name" value="LDH"/>
    <property type="match status" value="1"/>
</dbReference>
<dbReference type="PATRIC" id="fig|1449336.4.peg.1272"/>
<dbReference type="AlphaFoldDB" id="A0A0R2I7Z7"/>
<dbReference type="InterPro" id="IPR029752">
    <property type="entry name" value="D-isomer_DH_CS1"/>
</dbReference>
<evidence type="ECO:0000256" key="3">
    <source>
        <dbReference type="ARBA" id="ARBA00023027"/>
    </source>
</evidence>
<evidence type="ECO:0000256" key="1">
    <source>
        <dbReference type="ARBA" id="ARBA00005854"/>
    </source>
</evidence>
<proteinExistence type="inferred from homology"/>
<dbReference type="SUPFAM" id="SSF52283">
    <property type="entry name" value="Formate/glycerate dehydrogenase catalytic domain-like"/>
    <property type="match status" value="1"/>
</dbReference>
<organism evidence="7 8">
    <name type="scientific">Carnobacterium divergens DSM 20623</name>
    <dbReference type="NCBI Taxonomy" id="1449336"/>
    <lineage>
        <taxon>Bacteria</taxon>
        <taxon>Bacillati</taxon>
        <taxon>Bacillota</taxon>
        <taxon>Bacilli</taxon>
        <taxon>Lactobacillales</taxon>
        <taxon>Carnobacteriaceae</taxon>
        <taxon>Carnobacterium</taxon>
    </lineage>
</organism>
<comment type="caution">
    <text evidence="7">The sequence shown here is derived from an EMBL/GenBank/DDBJ whole genome shotgun (WGS) entry which is preliminary data.</text>
</comment>
<evidence type="ECO:0000256" key="4">
    <source>
        <dbReference type="RuleBase" id="RU003719"/>
    </source>
</evidence>
<dbReference type="Pfam" id="PF02826">
    <property type="entry name" value="2-Hacid_dh_C"/>
    <property type="match status" value="1"/>
</dbReference>
<dbReference type="Proteomes" id="UP000051658">
    <property type="component" value="Unassembled WGS sequence"/>
</dbReference>
<dbReference type="RefSeq" id="WP_034568217.1">
    <property type="nucleotide sequence ID" value="NZ_JQBS01000001.1"/>
</dbReference>
<dbReference type="InterPro" id="IPR029753">
    <property type="entry name" value="D-isomer_DH_CS"/>
</dbReference>
<name>A0A0R2I7Z7_CARDV</name>
<dbReference type="PANTHER" id="PTHR43026">
    <property type="entry name" value="2-HYDROXYACID DEHYDROGENASE HOMOLOG 1-RELATED"/>
    <property type="match status" value="1"/>
</dbReference>
<dbReference type="PROSITE" id="PS00671">
    <property type="entry name" value="D_2_HYDROXYACID_DH_3"/>
    <property type="match status" value="1"/>
</dbReference>
<reference evidence="7 8" key="1">
    <citation type="journal article" date="2015" name="Genome Announc.">
        <title>Expanding the biotechnology potential of lactobacilli through comparative genomics of 213 strains and associated genera.</title>
        <authorList>
            <person name="Sun Z."/>
            <person name="Harris H.M."/>
            <person name="McCann A."/>
            <person name="Guo C."/>
            <person name="Argimon S."/>
            <person name="Zhang W."/>
            <person name="Yang X."/>
            <person name="Jeffery I.B."/>
            <person name="Cooney J.C."/>
            <person name="Kagawa T.F."/>
            <person name="Liu W."/>
            <person name="Song Y."/>
            <person name="Salvetti E."/>
            <person name="Wrobel A."/>
            <person name="Rasinkangas P."/>
            <person name="Parkhill J."/>
            <person name="Rea M.C."/>
            <person name="O'Sullivan O."/>
            <person name="Ritari J."/>
            <person name="Douillard F.P."/>
            <person name="Paul Ross R."/>
            <person name="Yang R."/>
            <person name="Briner A.E."/>
            <person name="Felis G.E."/>
            <person name="de Vos W.M."/>
            <person name="Barrangou R."/>
            <person name="Klaenhammer T.R."/>
            <person name="Caufield P.W."/>
            <person name="Cui Y."/>
            <person name="Zhang H."/>
            <person name="O'Toole P.W."/>
        </authorList>
    </citation>
    <scope>NUCLEOTIDE SEQUENCE [LARGE SCALE GENOMIC DNA]</scope>
    <source>
        <strain evidence="7 8">DSM 20623</strain>
    </source>
</reference>
<dbReference type="GO" id="GO:0008720">
    <property type="term" value="F:D-lactate dehydrogenase (NAD+) activity"/>
    <property type="evidence" value="ECO:0007669"/>
    <property type="project" value="TreeGrafter"/>
</dbReference>
<dbReference type="InterPro" id="IPR036291">
    <property type="entry name" value="NAD(P)-bd_dom_sf"/>
</dbReference>
<comment type="similarity">
    <text evidence="1 4">Belongs to the D-isomer specific 2-hydroxyacid dehydrogenase family.</text>
</comment>
<dbReference type="InterPro" id="IPR006140">
    <property type="entry name" value="D-isomer_DH_NAD-bd"/>
</dbReference>
<keyword evidence="3" id="KW-0520">NAD</keyword>